<evidence type="ECO:0000313" key="9">
    <source>
        <dbReference type="EMBL" id="KAF7264345.1"/>
    </source>
</evidence>
<dbReference type="SMART" id="SM00494">
    <property type="entry name" value="ChtBD2"/>
    <property type="match status" value="1"/>
</dbReference>
<protein>
    <recommendedName>
        <fullName evidence="7">Chitin-binding type-2 domain-containing protein</fullName>
    </recommendedName>
</protein>
<dbReference type="Proteomes" id="UP000625711">
    <property type="component" value="Unassembled WGS sequence"/>
</dbReference>
<gene>
    <name evidence="10" type="ORF">GWI33_000292</name>
    <name evidence="9" type="ORF">GWI33_000293</name>
    <name evidence="8" type="ORF">GWI33_001095</name>
</gene>
<dbReference type="SUPFAM" id="SSF57625">
    <property type="entry name" value="Invertebrate chitin-binding proteins"/>
    <property type="match status" value="1"/>
</dbReference>
<evidence type="ECO:0000259" key="7">
    <source>
        <dbReference type="PROSITE" id="PS50940"/>
    </source>
</evidence>
<feature type="domain" description="Chitin-binding type-2" evidence="7">
    <location>
        <begin position="29"/>
        <end position="87"/>
    </location>
</feature>
<proteinExistence type="predicted"/>
<keyword evidence="1" id="KW-0147">Chitin-binding</keyword>
<evidence type="ECO:0000256" key="5">
    <source>
        <dbReference type="ARBA" id="ARBA00023180"/>
    </source>
</evidence>
<dbReference type="EMBL" id="JAACXV010017510">
    <property type="protein sequence ID" value="KAF7264345.1"/>
    <property type="molecule type" value="Genomic_DNA"/>
</dbReference>
<dbReference type="Gene3D" id="2.170.140.10">
    <property type="entry name" value="Chitin binding domain"/>
    <property type="match status" value="1"/>
</dbReference>
<feature type="region of interest" description="Disordered" evidence="6">
    <location>
        <begin position="1"/>
        <end position="30"/>
    </location>
</feature>
<dbReference type="AlphaFoldDB" id="A0A834M1Q8"/>
<feature type="non-terminal residue" evidence="10">
    <location>
        <position position="1"/>
    </location>
</feature>
<evidence type="ECO:0000313" key="11">
    <source>
        <dbReference type="Proteomes" id="UP000625711"/>
    </source>
</evidence>
<organism evidence="10 11">
    <name type="scientific">Rhynchophorus ferrugineus</name>
    <name type="common">Red palm weevil</name>
    <name type="synonym">Curculio ferrugineus</name>
    <dbReference type="NCBI Taxonomy" id="354439"/>
    <lineage>
        <taxon>Eukaryota</taxon>
        <taxon>Metazoa</taxon>
        <taxon>Ecdysozoa</taxon>
        <taxon>Arthropoda</taxon>
        <taxon>Hexapoda</taxon>
        <taxon>Insecta</taxon>
        <taxon>Pterygota</taxon>
        <taxon>Neoptera</taxon>
        <taxon>Endopterygota</taxon>
        <taxon>Coleoptera</taxon>
        <taxon>Polyphaga</taxon>
        <taxon>Cucujiformia</taxon>
        <taxon>Curculionidae</taxon>
        <taxon>Dryophthorinae</taxon>
        <taxon>Rhynchophorus</taxon>
    </lineage>
</organism>
<dbReference type="PANTHER" id="PTHR23301">
    <property type="entry name" value="CHITIN BINDING PERITROPHIN-A"/>
    <property type="match status" value="1"/>
</dbReference>
<dbReference type="GO" id="GO:0005576">
    <property type="term" value="C:extracellular region"/>
    <property type="evidence" value="ECO:0007669"/>
    <property type="project" value="InterPro"/>
</dbReference>
<keyword evidence="2" id="KW-0732">Signal</keyword>
<dbReference type="Pfam" id="PF01607">
    <property type="entry name" value="CBM_14"/>
    <property type="match status" value="1"/>
</dbReference>
<dbReference type="InterPro" id="IPR002557">
    <property type="entry name" value="Chitin-bd_dom"/>
</dbReference>
<accession>A0A834M1Q8</accession>
<dbReference type="EMBL" id="JAACXV010017509">
    <property type="protein sequence ID" value="KAF7264346.1"/>
    <property type="molecule type" value="Genomic_DNA"/>
</dbReference>
<dbReference type="PROSITE" id="PS50940">
    <property type="entry name" value="CHIT_BIND_II"/>
    <property type="match status" value="1"/>
</dbReference>
<reference evidence="10" key="1">
    <citation type="submission" date="2020-08" db="EMBL/GenBank/DDBJ databases">
        <title>Genome sequencing and assembly of the red palm weevil Rhynchophorus ferrugineus.</title>
        <authorList>
            <person name="Dias G.B."/>
            <person name="Bergman C.M."/>
            <person name="Manee M."/>
        </authorList>
    </citation>
    <scope>NUCLEOTIDE SEQUENCE</scope>
    <source>
        <strain evidence="10">AA-2017</strain>
        <tissue evidence="10">Whole larva</tissue>
    </source>
</reference>
<dbReference type="InterPro" id="IPR036508">
    <property type="entry name" value="Chitin-bd_dom_sf"/>
</dbReference>
<evidence type="ECO:0000256" key="1">
    <source>
        <dbReference type="ARBA" id="ARBA00022669"/>
    </source>
</evidence>
<comment type="caution">
    <text evidence="10">The sequence shown here is derived from an EMBL/GenBank/DDBJ whole genome shotgun (WGS) entry which is preliminary data.</text>
</comment>
<keyword evidence="5" id="KW-0325">Glycoprotein</keyword>
<dbReference type="GO" id="GO:0008061">
    <property type="term" value="F:chitin binding"/>
    <property type="evidence" value="ECO:0007669"/>
    <property type="project" value="UniProtKB-KW"/>
</dbReference>
<evidence type="ECO:0000313" key="10">
    <source>
        <dbReference type="EMBL" id="KAF7264346.1"/>
    </source>
</evidence>
<dbReference type="EMBL" id="JAACXV010019268">
    <property type="protein sequence ID" value="KAF7263820.1"/>
    <property type="molecule type" value="Genomic_DNA"/>
</dbReference>
<evidence type="ECO:0000256" key="3">
    <source>
        <dbReference type="ARBA" id="ARBA00022737"/>
    </source>
</evidence>
<keyword evidence="11" id="KW-1185">Reference proteome</keyword>
<dbReference type="OrthoDB" id="439917at2759"/>
<sequence>VSQAATNRKTTKTTRTTPKPRDEDADAVSDECPEPYGFFADAEQCDKYYQCEDGVVTEKLCPDGMVFNDYSSEYEKCDLPFNIDCSSRPKL</sequence>
<evidence type="ECO:0000256" key="2">
    <source>
        <dbReference type="ARBA" id="ARBA00022729"/>
    </source>
</evidence>
<keyword evidence="3" id="KW-0677">Repeat</keyword>
<evidence type="ECO:0000256" key="4">
    <source>
        <dbReference type="ARBA" id="ARBA00023157"/>
    </source>
</evidence>
<name>A0A834M1Q8_RHYFE</name>
<evidence type="ECO:0000313" key="8">
    <source>
        <dbReference type="EMBL" id="KAF7263820.1"/>
    </source>
</evidence>
<keyword evidence="4" id="KW-1015">Disulfide bond</keyword>
<dbReference type="PANTHER" id="PTHR23301:SF0">
    <property type="entry name" value="CHITIN-BINDING TYPE-2 DOMAIN-CONTAINING PROTEIN-RELATED"/>
    <property type="match status" value="1"/>
</dbReference>
<feature type="non-terminal residue" evidence="10">
    <location>
        <position position="91"/>
    </location>
</feature>
<evidence type="ECO:0000256" key="6">
    <source>
        <dbReference type="SAM" id="MobiDB-lite"/>
    </source>
</evidence>
<dbReference type="InterPro" id="IPR051940">
    <property type="entry name" value="Chitin_bind-dev_reg"/>
</dbReference>